<protein>
    <submittedName>
        <fullName evidence="1">Uncharacterized protein</fullName>
    </submittedName>
</protein>
<dbReference type="EMBL" id="UFUW01000001">
    <property type="protein sequence ID" value="SUX22841.1"/>
    <property type="molecule type" value="Genomic_DNA"/>
</dbReference>
<gene>
    <name evidence="1" type="ORF">NCTC13294_01353</name>
</gene>
<dbReference type="RefSeq" id="WP_115611638.1">
    <property type="nucleotide sequence ID" value="NZ_JBHLZC010000005.1"/>
</dbReference>
<dbReference type="OrthoDB" id="8563703at2"/>
<dbReference type="Proteomes" id="UP000254572">
    <property type="component" value="Unassembled WGS sequence"/>
</dbReference>
<accession>A0A381E864</accession>
<proteinExistence type="predicted"/>
<organism evidence="1 2">
    <name type="scientific">Cardiobacterium valvarum</name>
    <dbReference type="NCBI Taxonomy" id="194702"/>
    <lineage>
        <taxon>Bacteria</taxon>
        <taxon>Pseudomonadati</taxon>
        <taxon>Pseudomonadota</taxon>
        <taxon>Gammaproteobacteria</taxon>
        <taxon>Cardiobacteriales</taxon>
        <taxon>Cardiobacteriaceae</taxon>
        <taxon>Cardiobacterium</taxon>
    </lineage>
</organism>
<name>A0A381E864_9GAMM</name>
<keyword evidence="2" id="KW-1185">Reference proteome</keyword>
<reference evidence="1 2" key="1">
    <citation type="submission" date="2018-06" db="EMBL/GenBank/DDBJ databases">
        <authorList>
            <consortium name="Pathogen Informatics"/>
            <person name="Doyle S."/>
        </authorList>
    </citation>
    <scope>NUCLEOTIDE SEQUENCE [LARGE SCALE GENOMIC DNA]</scope>
    <source>
        <strain evidence="1 2">NCTC13294</strain>
    </source>
</reference>
<dbReference type="AlphaFoldDB" id="A0A381E864"/>
<sequence length="85" mass="9861">MSNYIYHQDPSHGWVEVPMAELRALGIAGRISPWSYRDDETAYLEEDDDASLFLDTMRARGTPAELVVLRHEYSPVRNYLPYRAD</sequence>
<evidence type="ECO:0000313" key="2">
    <source>
        <dbReference type="Proteomes" id="UP000254572"/>
    </source>
</evidence>
<evidence type="ECO:0000313" key="1">
    <source>
        <dbReference type="EMBL" id="SUX22841.1"/>
    </source>
</evidence>